<evidence type="ECO:0000256" key="1">
    <source>
        <dbReference type="SAM" id="MobiDB-lite"/>
    </source>
</evidence>
<accession>A0ABP1AHB0</accession>
<protein>
    <submittedName>
        <fullName evidence="2">Uncharacterized protein</fullName>
    </submittedName>
</protein>
<evidence type="ECO:0000313" key="3">
    <source>
        <dbReference type="Proteomes" id="UP001497522"/>
    </source>
</evidence>
<name>A0ABP1AHB0_9BRYO</name>
<keyword evidence="3" id="KW-1185">Reference proteome</keyword>
<dbReference type="Proteomes" id="UP001497522">
    <property type="component" value="Chromosome 12"/>
</dbReference>
<feature type="region of interest" description="Disordered" evidence="1">
    <location>
        <begin position="74"/>
        <end position="116"/>
    </location>
</feature>
<dbReference type="EMBL" id="OZ023713">
    <property type="protein sequence ID" value="CAK9861923.1"/>
    <property type="molecule type" value="Genomic_DNA"/>
</dbReference>
<sequence length="116" mass="12791">MANRIGDVLDIESPESYIKRPVGPMVTVEVKDINKLAGIIRIPSMAEGPQHKMEASPPNFPLKEEAGTFGRKTLARSVGAQEISEDSQDNKTTEEPVRAKMTQTKEKGQVETRKAQ</sequence>
<gene>
    <name evidence="2" type="ORF">CSSPJE1EN2_LOCUS4918</name>
</gene>
<organism evidence="2 3">
    <name type="scientific">Sphagnum jensenii</name>
    <dbReference type="NCBI Taxonomy" id="128206"/>
    <lineage>
        <taxon>Eukaryota</taxon>
        <taxon>Viridiplantae</taxon>
        <taxon>Streptophyta</taxon>
        <taxon>Embryophyta</taxon>
        <taxon>Bryophyta</taxon>
        <taxon>Sphagnophytina</taxon>
        <taxon>Sphagnopsida</taxon>
        <taxon>Sphagnales</taxon>
        <taxon>Sphagnaceae</taxon>
        <taxon>Sphagnum</taxon>
    </lineage>
</organism>
<proteinExistence type="predicted"/>
<reference evidence="2" key="1">
    <citation type="submission" date="2024-03" db="EMBL/GenBank/DDBJ databases">
        <authorList>
            <consortium name="ELIXIR-Norway"/>
            <consortium name="Elixir Norway"/>
        </authorList>
    </citation>
    <scope>NUCLEOTIDE SEQUENCE</scope>
</reference>
<evidence type="ECO:0000313" key="2">
    <source>
        <dbReference type="EMBL" id="CAK9861923.1"/>
    </source>
</evidence>
<feature type="compositionally biased region" description="Basic and acidic residues" evidence="1">
    <location>
        <begin position="88"/>
        <end position="116"/>
    </location>
</feature>